<name>A0A450X907_9GAMM</name>
<evidence type="ECO:0000313" key="2">
    <source>
        <dbReference type="EMBL" id="VFK25809.1"/>
    </source>
</evidence>
<reference evidence="2" key="1">
    <citation type="submission" date="2019-02" db="EMBL/GenBank/DDBJ databases">
        <authorList>
            <person name="Gruber-Vodicka R. H."/>
            <person name="Seah K. B. B."/>
        </authorList>
    </citation>
    <scope>NUCLEOTIDE SEQUENCE</scope>
    <source>
        <strain evidence="2">BECK_BZ197</strain>
        <strain evidence="4">BECK_BZ198</strain>
        <strain evidence="3">BECK_BZ199</strain>
    </source>
</reference>
<feature type="chain" id="PRO_5036354195" description="Entry exclusion lipoprotein TrbK" evidence="1">
    <location>
        <begin position="22"/>
        <end position="85"/>
    </location>
</feature>
<evidence type="ECO:0000313" key="3">
    <source>
        <dbReference type="EMBL" id="VFK27165.1"/>
    </source>
</evidence>
<proteinExistence type="predicted"/>
<organism evidence="2">
    <name type="scientific">Candidatus Kentrum sp. MB</name>
    <dbReference type="NCBI Taxonomy" id="2138164"/>
    <lineage>
        <taxon>Bacteria</taxon>
        <taxon>Pseudomonadati</taxon>
        <taxon>Pseudomonadota</taxon>
        <taxon>Gammaproteobacteria</taxon>
        <taxon>Candidatus Kentrum</taxon>
    </lineage>
</organism>
<dbReference type="AlphaFoldDB" id="A0A450X907"/>
<dbReference type="EMBL" id="CAADGH010000015">
    <property type="protein sequence ID" value="VFK75076.1"/>
    <property type="molecule type" value="Genomic_DNA"/>
</dbReference>
<protein>
    <recommendedName>
        <fullName evidence="5">Entry exclusion lipoprotein TrbK</fullName>
    </recommendedName>
</protein>
<dbReference type="PROSITE" id="PS51257">
    <property type="entry name" value="PROKAR_LIPOPROTEIN"/>
    <property type="match status" value="1"/>
</dbReference>
<accession>A0A450X907</accession>
<dbReference type="EMBL" id="CAADFO010000016">
    <property type="protein sequence ID" value="VFK25809.1"/>
    <property type="molecule type" value="Genomic_DNA"/>
</dbReference>
<keyword evidence="1" id="KW-0732">Signal</keyword>
<evidence type="ECO:0008006" key="5">
    <source>
        <dbReference type="Google" id="ProtNLM"/>
    </source>
</evidence>
<gene>
    <name evidence="2" type="ORF">BECKMB1821G_GA0114241_101613</name>
    <name evidence="4" type="ORF">BECKMB1821H_GA0114242_101513</name>
    <name evidence="3" type="ORF">BECKMB1821I_GA0114274_100264</name>
</gene>
<feature type="signal peptide" evidence="1">
    <location>
        <begin position="1"/>
        <end position="21"/>
    </location>
</feature>
<dbReference type="EMBL" id="CAADFQ010000002">
    <property type="protein sequence ID" value="VFK27165.1"/>
    <property type="molecule type" value="Genomic_DNA"/>
</dbReference>
<sequence length="85" mass="9802">MKIIYTLCCAVTFCFLLIGCAQIPSSNCDYSITAKEVEKIHLMRKLALHTIENCNNTQGCNLKQIYPDFHHKKIENLVKEPFIVR</sequence>
<evidence type="ECO:0000256" key="1">
    <source>
        <dbReference type="SAM" id="SignalP"/>
    </source>
</evidence>
<evidence type="ECO:0000313" key="4">
    <source>
        <dbReference type="EMBL" id="VFK75076.1"/>
    </source>
</evidence>